<comment type="caution">
    <text evidence="9">The sequence shown here is derived from an EMBL/GenBank/DDBJ whole genome shotgun (WGS) entry which is preliminary data.</text>
</comment>
<reference evidence="9 10" key="1">
    <citation type="submission" date="2016-01" db="EMBL/GenBank/DDBJ databases">
        <title>The new phylogeny of the genus Mycobacterium.</title>
        <authorList>
            <person name="Tarcisio F."/>
            <person name="Conor M."/>
            <person name="Antonella G."/>
            <person name="Elisabetta G."/>
            <person name="Giulia F.S."/>
            <person name="Sara T."/>
            <person name="Anna F."/>
            <person name="Clotilde B."/>
            <person name="Roberto B."/>
            <person name="Veronica D.S."/>
            <person name="Fabio R."/>
            <person name="Monica P."/>
            <person name="Olivier J."/>
            <person name="Enrico T."/>
            <person name="Nicola S."/>
        </authorList>
    </citation>
    <scope>NUCLEOTIDE SEQUENCE [LARGE SCALE GENOMIC DNA]</scope>
    <source>
        <strain evidence="9 10">DSM 45731</strain>
    </source>
</reference>
<dbReference type="GO" id="GO:0005886">
    <property type="term" value="C:plasma membrane"/>
    <property type="evidence" value="ECO:0007669"/>
    <property type="project" value="UniProtKB-SubCell"/>
</dbReference>
<comment type="subcellular location">
    <subcellularLocation>
        <location evidence="1">Cell membrane</location>
    </subcellularLocation>
</comment>
<comment type="similarity">
    <text evidence="2">Belongs to the MmpS family.</text>
</comment>
<keyword evidence="6 8" id="KW-0472">Membrane</keyword>
<dbReference type="EMBL" id="LQOW01000014">
    <property type="protein sequence ID" value="ORV62010.1"/>
    <property type="molecule type" value="Genomic_DNA"/>
</dbReference>
<keyword evidence="3" id="KW-1003">Cell membrane</keyword>
<name>A0A1X1UYV0_9MYCO</name>
<dbReference type="InterPro" id="IPR038468">
    <property type="entry name" value="MmpS_C"/>
</dbReference>
<dbReference type="STRING" id="1260918.AWC06_11575"/>
<evidence type="ECO:0000256" key="5">
    <source>
        <dbReference type="ARBA" id="ARBA00022989"/>
    </source>
</evidence>
<feature type="transmembrane region" description="Helical" evidence="8">
    <location>
        <begin position="37"/>
        <end position="56"/>
    </location>
</feature>
<organism evidence="9 10">
    <name type="scientific">Mycobacterium fragae</name>
    <dbReference type="NCBI Taxonomy" id="1260918"/>
    <lineage>
        <taxon>Bacteria</taxon>
        <taxon>Bacillati</taxon>
        <taxon>Actinomycetota</taxon>
        <taxon>Actinomycetes</taxon>
        <taxon>Mycobacteriales</taxon>
        <taxon>Mycobacteriaceae</taxon>
        <taxon>Mycobacterium</taxon>
    </lineage>
</organism>
<accession>A0A1X1UYV0</accession>
<proteinExistence type="inferred from homology"/>
<dbReference type="RefSeq" id="WP_085195866.1">
    <property type="nucleotide sequence ID" value="NZ_JACKVI010000014.1"/>
</dbReference>
<feature type="region of interest" description="Disordered" evidence="7">
    <location>
        <begin position="74"/>
        <end position="125"/>
    </location>
</feature>
<dbReference type="Gene3D" id="2.60.40.2880">
    <property type="entry name" value="MmpS1-5, C-terminal soluble domain"/>
    <property type="match status" value="1"/>
</dbReference>
<keyword evidence="4 8" id="KW-0812">Transmembrane</keyword>
<dbReference type="InterPro" id="IPR008693">
    <property type="entry name" value="MmpS"/>
</dbReference>
<dbReference type="OrthoDB" id="4761936at2"/>
<evidence type="ECO:0000256" key="2">
    <source>
        <dbReference type="ARBA" id="ARBA00007531"/>
    </source>
</evidence>
<feature type="compositionally biased region" description="Low complexity" evidence="7">
    <location>
        <begin position="107"/>
        <end position="120"/>
    </location>
</feature>
<dbReference type="Proteomes" id="UP000194000">
    <property type="component" value="Unassembled WGS sequence"/>
</dbReference>
<evidence type="ECO:0000256" key="7">
    <source>
        <dbReference type="SAM" id="MobiDB-lite"/>
    </source>
</evidence>
<evidence type="ECO:0000313" key="9">
    <source>
        <dbReference type="EMBL" id="ORV62010.1"/>
    </source>
</evidence>
<gene>
    <name evidence="9" type="ORF">AWC06_11575</name>
</gene>
<evidence type="ECO:0000313" key="10">
    <source>
        <dbReference type="Proteomes" id="UP000194000"/>
    </source>
</evidence>
<evidence type="ECO:0000256" key="6">
    <source>
        <dbReference type="ARBA" id="ARBA00023136"/>
    </source>
</evidence>
<evidence type="ECO:0008006" key="11">
    <source>
        <dbReference type="Google" id="ProtNLM"/>
    </source>
</evidence>
<protein>
    <recommendedName>
        <fullName evidence="11">MmpS3 protein</fullName>
    </recommendedName>
</protein>
<evidence type="ECO:0000256" key="8">
    <source>
        <dbReference type="SAM" id="Phobius"/>
    </source>
</evidence>
<sequence>MNHLDTDIQDYPDDAVDDYYADGEHFYGPTDHRWRPVAVIAGIVFALAVIATVVIVNGGDSASTSATVVTPPKRTVIATPPPTAPPAPPSSLPRETVTTVTPPPRQPSQTPTVAPTTVPSTVPPSVPPDVAARTFVYRVTGSKQLLDLVSVIYTDAEGVPQTDVNVSLPWSRTVVMNPGVQIRSVVATSLTSHLNCSISDGAGQPVAVSTTNSMIATCTR</sequence>
<evidence type="ECO:0000256" key="4">
    <source>
        <dbReference type="ARBA" id="ARBA00022692"/>
    </source>
</evidence>
<keyword evidence="10" id="KW-1185">Reference proteome</keyword>
<evidence type="ECO:0000256" key="3">
    <source>
        <dbReference type="ARBA" id="ARBA00022475"/>
    </source>
</evidence>
<evidence type="ECO:0000256" key="1">
    <source>
        <dbReference type="ARBA" id="ARBA00004236"/>
    </source>
</evidence>
<feature type="compositionally biased region" description="Pro residues" evidence="7">
    <location>
        <begin position="79"/>
        <end position="91"/>
    </location>
</feature>
<keyword evidence="5 8" id="KW-1133">Transmembrane helix</keyword>
<dbReference type="AlphaFoldDB" id="A0A1X1UYV0"/>
<dbReference type="Pfam" id="PF05423">
    <property type="entry name" value="Mycobact_memb"/>
    <property type="match status" value="1"/>
</dbReference>